<dbReference type="PANTHER" id="PTHR23150:SF19">
    <property type="entry name" value="FORMYLGLYCINE-GENERATING ENZYME"/>
    <property type="match status" value="1"/>
</dbReference>
<gene>
    <name evidence="4" type="ORF">STSP1_01627</name>
</gene>
<feature type="signal peptide" evidence="1">
    <location>
        <begin position="1"/>
        <end position="21"/>
    </location>
</feature>
<dbReference type="STRING" id="1941349.STSP1_01627"/>
<evidence type="ECO:0000313" key="5">
    <source>
        <dbReference type="Proteomes" id="UP000193334"/>
    </source>
</evidence>
<dbReference type="InterPro" id="IPR013424">
    <property type="entry name" value="Ice-binding_C"/>
</dbReference>
<keyword evidence="5" id="KW-1185">Reference proteome</keyword>
<dbReference type="PANTHER" id="PTHR23150">
    <property type="entry name" value="SULFATASE MODIFYING FACTOR 1, 2"/>
    <property type="match status" value="1"/>
</dbReference>
<dbReference type="Proteomes" id="UP000193334">
    <property type="component" value="Chromosome"/>
</dbReference>
<feature type="chain" id="PRO_5010863614" description="Serine/threonine-protein kinase pkn1" evidence="1">
    <location>
        <begin position="22"/>
        <end position="311"/>
    </location>
</feature>
<evidence type="ECO:0008006" key="6">
    <source>
        <dbReference type="Google" id="ProtNLM"/>
    </source>
</evidence>
<dbReference type="Pfam" id="PF07589">
    <property type="entry name" value="PEP-CTERM"/>
    <property type="match status" value="1"/>
</dbReference>
<name>A0A1W6LN71_9BACT</name>
<dbReference type="InterPro" id="IPR016187">
    <property type="entry name" value="CTDL_fold"/>
</dbReference>
<dbReference type="KEGG" id="pbp:STSP1_01627"/>
<evidence type="ECO:0000259" key="2">
    <source>
        <dbReference type="Pfam" id="PF03781"/>
    </source>
</evidence>
<accession>A0A1W6LN71</accession>
<evidence type="ECO:0000313" key="4">
    <source>
        <dbReference type="EMBL" id="ARN57228.1"/>
    </source>
</evidence>
<feature type="domain" description="Ice-binding protein C-terminal" evidence="3">
    <location>
        <begin position="289"/>
        <end position="310"/>
    </location>
</feature>
<evidence type="ECO:0000256" key="1">
    <source>
        <dbReference type="SAM" id="SignalP"/>
    </source>
</evidence>
<dbReference type="GO" id="GO:0120147">
    <property type="term" value="F:formylglycine-generating oxidase activity"/>
    <property type="evidence" value="ECO:0007669"/>
    <property type="project" value="TreeGrafter"/>
</dbReference>
<dbReference type="InterPro" id="IPR005532">
    <property type="entry name" value="SUMF_dom"/>
</dbReference>
<dbReference type="Pfam" id="PF03781">
    <property type="entry name" value="FGE-sulfatase"/>
    <property type="match status" value="1"/>
</dbReference>
<proteinExistence type="predicted"/>
<dbReference type="AlphaFoldDB" id="A0A1W6LN71"/>
<reference evidence="5" key="1">
    <citation type="submission" date="2017-04" db="EMBL/GenBank/DDBJ databases">
        <title>Comparative genomics and description of representatives of a novel lineage of planctomycetes thriving in anoxic sediments.</title>
        <authorList>
            <person name="Spring S."/>
            <person name="Bunk B."/>
            <person name="Sproer C."/>
        </authorList>
    </citation>
    <scope>NUCLEOTIDE SEQUENCE [LARGE SCALE GENOMIC DNA]</scope>
    <source>
        <strain evidence="5">ST-PulAB-D4</strain>
    </source>
</reference>
<dbReference type="NCBIfam" id="TIGR02595">
    <property type="entry name" value="PEP_CTERM"/>
    <property type="match status" value="1"/>
</dbReference>
<dbReference type="SUPFAM" id="SSF56436">
    <property type="entry name" value="C-type lectin-like"/>
    <property type="match status" value="1"/>
</dbReference>
<dbReference type="InterPro" id="IPR051043">
    <property type="entry name" value="Sulfatase_Mod_Factor_Kinase"/>
</dbReference>
<sequence length="311" mass="33908" precursor="true">MKNVYLYLAALVLIASAGLGAYSENFGSGDNQFTLSFVDISGDASSANGTSIGSGKTFVDPGYNYRMGTYEVTNDQWSKFKAEYGDVTGTPPTAYDMNPYWTGSSVPTNYVSWYEAAQFVNYLNTSKGHQAAYKFTGTQGESSYALSTWSEAEAAGGTNLYRHKDAQFFLPTEDEWVKAAYWNGESIQTYATTNGSVPQAGDDSNYDEAVGEPWDVGSGSEELNGTFDMMGNVWEWMESPYSDENFGAGSSRGIRGGGYASYDGYLASSDRYDIGPNNEYYDTGFRVASVPEPATMALLGLGGLFIRRRRT</sequence>
<protein>
    <recommendedName>
        <fullName evidence="6">Serine/threonine-protein kinase pkn1</fullName>
    </recommendedName>
</protein>
<dbReference type="RefSeq" id="WP_085755893.1">
    <property type="nucleotide sequence ID" value="NZ_CP021023.1"/>
</dbReference>
<keyword evidence="1" id="KW-0732">Signal</keyword>
<organism evidence="4 5">
    <name type="scientific">Sedimentisphaera salicampi</name>
    <dbReference type="NCBI Taxonomy" id="1941349"/>
    <lineage>
        <taxon>Bacteria</taxon>
        <taxon>Pseudomonadati</taxon>
        <taxon>Planctomycetota</taxon>
        <taxon>Phycisphaerae</taxon>
        <taxon>Sedimentisphaerales</taxon>
        <taxon>Sedimentisphaeraceae</taxon>
        <taxon>Sedimentisphaera</taxon>
    </lineage>
</organism>
<dbReference type="InterPro" id="IPR042095">
    <property type="entry name" value="SUMF_sf"/>
</dbReference>
<evidence type="ECO:0000259" key="3">
    <source>
        <dbReference type="Pfam" id="PF07589"/>
    </source>
</evidence>
<feature type="domain" description="Sulfatase-modifying factor enzyme-like" evidence="2">
    <location>
        <begin position="64"/>
        <end position="288"/>
    </location>
</feature>
<dbReference type="EMBL" id="CP021023">
    <property type="protein sequence ID" value="ARN57228.1"/>
    <property type="molecule type" value="Genomic_DNA"/>
</dbReference>
<dbReference type="Gene3D" id="3.90.1580.10">
    <property type="entry name" value="paralog of FGE (formylglycine-generating enzyme)"/>
    <property type="match status" value="1"/>
</dbReference>